<name>A0ABM9CLF8_9BACL</name>
<keyword evidence="1" id="KW-1133">Transmembrane helix</keyword>
<keyword evidence="1" id="KW-0812">Transmembrane</keyword>
<reference evidence="2" key="1">
    <citation type="submission" date="2022-01" db="EMBL/GenBank/DDBJ databases">
        <authorList>
            <person name="Criscuolo A."/>
        </authorList>
    </citation>
    <scope>NUCLEOTIDE SEQUENCE</scope>
    <source>
        <strain evidence="2">CIP111893</strain>
    </source>
</reference>
<accession>A0ABM9CLF8</accession>
<protein>
    <submittedName>
        <fullName evidence="2">Uncharacterized protein</fullName>
    </submittedName>
</protein>
<organism evidence="2 3">
    <name type="scientific">Paenibacillus plantiphilus</name>
    <dbReference type="NCBI Taxonomy" id="2905650"/>
    <lineage>
        <taxon>Bacteria</taxon>
        <taxon>Bacillati</taxon>
        <taxon>Bacillota</taxon>
        <taxon>Bacilli</taxon>
        <taxon>Bacillales</taxon>
        <taxon>Paenibacillaceae</taxon>
        <taxon>Paenibacillus</taxon>
    </lineage>
</organism>
<dbReference type="EMBL" id="CAKMMF010000024">
    <property type="protein sequence ID" value="CAH1215429.1"/>
    <property type="molecule type" value="Genomic_DNA"/>
</dbReference>
<gene>
    <name evidence="2" type="ORF">PAECIP111893_03965</name>
</gene>
<feature type="transmembrane region" description="Helical" evidence="1">
    <location>
        <begin position="7"/>
        <end position="29"/>
    </location>
</feature>
<comment type="caution">
    <text evidence="2">The sequence shown here is derived from an EMBL/GenBank/DDBJ whole genome shotgun (WGS) entry which is preliminary data.</text>
</comment>
<keyword evidence="3" id="KW-1185">Reference proteome</keyword>
<keyword evidence="1" id="KW-0472">Membrane</keyword>
<feature type="transmembrane region" description="Helical" evidence="1">
    <location>
        <begin position="41"/>
        <end position="62"/>
    </location>
</feature>
<sequence length="132" mass="15480">MLKRTSYYFFWTVGFFVVLFLANRLFGYFDAKHKETMNLAYSLWSWGTIPILVGIYFSLFRGIPKVLTVERSQLVILILSFIATAYPFLTYYLEFPTVAFVYNGLFNYNGHFLVAFLLGFSLVNSFFKFKSD</sequence>
<dbReference type="RefSeq" id="WP_236344310.1">
    <property type="nucleotide sequence ID" value="NZ_CAKMMF010000024.1"/>
</dbReference>
<evidence type="ECO:0000313" key="3">
    <source>
        <dbReference type="Proteomes" id="UP000838686"/>
    </source>
</evidence>
<evidence type="ECO:0000313" key="2">
    <source>
        <dbReference type="EMBL" id="CAH1215429.1"/>
    </source>
</evidence>
<dbReference type="Proteomes" id="UP000838686">
    <property type="component" value="Unassembled WGS sequence"/>
</dbReference>
<evidence type="ECO:0000256" key="1">
    <source>
        <dbReference type="SAM" id="Phobius"/>
    </source>
</evidence>
<feature type="transmembrane region" description="Helical" evidence="1">
    <location>
        <begin position="74"/>
        <end position="93"/>
    </location>
</feature>
<proteinExistence type="predicted"/>
<feature type="transmembrane region" description="Helical" evidence="1">
    <location>
        <begin position="105"/>
        <end position="127"/>
    </location>
</feature>